<keyword evidence="14" id="KW-1185">Reference proteome</keyword>
<dbReference type="Proteomes" id="UP000245283">
    <property type="component" value="Unassembled WGS sequence"/>
</dbReference>
<evidence type="ECO:0000256" key="2">
    <source>
        <dbReference type="ARBA" id="ARBA00022723"/>
    </source>
</evidence>
<name>A0A2V1KB57_9ACTO</name>
<keyword evidence="3 11" id="KW-0378">Hydrolase</keyword>
<evidence type="ECO:0000256" key="5">
    <source>
        <dbReference type="ARBA" id="ARBA00023211"/>
    </source>
</evidence>
<keyword evidence="9" id="KW-0170">Cobalt</keyword>
<feature type="binding site" evidence="8">
    <location>
        <position position="141"/>
    </location>
    <ligand>
        <name>substrate</name>
    </ligand>
</feature>
<dbReference type="SUPFAM" id="SSF51735">
    <property type="entry name" value="NAD(P)-binding Rossmann-fold domains"/>
    <property type="match status" value="1"/>
</dbReference>
<evidence type="ECO:0000256" key="9">
    <source>
        <dbReference type="PIRSR" id="PIRSR601088-3"/>
    </source>
</evidence>
<evidence type="ECO:0000256" key="6">
    <source>
        <dbReference type="ARBA" id="ARBA00023295"/>
    </source>
</evidence>
<comment type="caution">
    <text evidence="13">The sequence shown here is derived from an EMBL/GenBank/DDBJ whole genome shotgun (WGS) entry which is preliminary data.</text>
</comment>
<dbReference type="OrthoDB" id="9767022at2"/>
<dbReference type="SUPFAM" id="SSF56327">
    <property type="entry name" value="LDH C-terminal domain-like"/>
    <property type="match status" value="1"/>
</dbReference>
<keyword evidence="5 9" id="KW-0464">Manganese</keyword>
<dbReference type="InterPro" id="IPR022616">
    <property type="entry name" value="Glyco_hydro_4_C"/>
</dbReference>
<dbReference type="AlphaFoldDB" id="A0A2V1KB57"/>
<evidence type="ECO:0000256" key="10">
    <source>
        <dbReference type="PIRSR" id="PIRSR601088-4"/>
    </source>
</evidence>
<dbReference type="PANTHER" id="PTHR32092:SF5">
    <property type="entry name" value="6-PHOSPHO-BETA-GLUCOSIDASE"/>
    <property type="match status" value="1"/>
</dbReference>
<evidence type="ECO:0000259" key="12">
    <source>
        <dbReference type="Pfam" id="PF11975"/>
    </source>
</evidence>
<dbReference type="PANTHER" id="PTHR32092">
    <property type="entry name" value="6-PHOSPHO-BETA-GLUCOSIDASE-RELATED"/>
    <property type="match status" value="1"/>
</dbReference>
<feature type="active site" description="Proton acceptor" evidence="7">
    <location>
        <position position="241"/>
    </location>
</feature>
<evidence type="ECO:0000256" key="11">
    <source>
        <dbReference type="RuleBase" id="RU361152"/>
    </source>
</evidence>
<comment type="cofactor">
    <cofactor evidence="11">
        <name>NAD(+)</name>
        <dbReference type="ChEBI" id="CHEBI:57540"/>
    </cofactor>
    <text evidence="11">Binds 1 NAD(+) per subunit.</text>
</comment>
<dbReference type="GO" id="GO:0005975">
    <property type="term" value="P:carbohydrate metabolic process"/>
    <property type="evidence" value="ECO:0007669"/>
    <property type="project" value="InterPro"/>
</dbReference>
<feature type="domain" description="Glycosyl hydrolase family 4 C-terminal" evidence="12">
    <location>
        <begin position="187"/>
        <end position="418"/>
    </location>
</feature>
<keyword evidence="4 11" id="KW-0520">NAD</keyword>
<accession>A0A2V1KB57</accession>
<dbReference type="CDD" id="cd05296">
    <property type="entry name" value="GH4_P_beta_glucosidase"/>
    <property type="match status" value="1"/>
</dbReference>
<dbReference type="InterPro" id="IPR001088">
    <property type="entry name" value="Glyco_hydro_4"/>
</dbReference>
<feature type="active site" description="Proton donor" evidence="7">
    <location>
        <position position="163"/>
    </location>
</feature>
<keyword evidence="2 9" id="KW-0479">Metal-binding</keyword>
<feature type="binding site" evidence="9">
    <location>
        <position position="192"/>
    </location>
    <ligand>
        <name>Mn(2+)</name>
        <dbReference type="ChEBI" id="CHEBI:29035"/>
    </ligand>
</feature>
<dbReference type="InterPro" id="IPR015955">
    <property type="entry name" value="Lactate_DH/Glyco_Ohase_4_C"/>
</dbReference>
<protein>
    <submittedName>
        <fullName evidence="13">6-phospho-beta-glucosidase</fullName>
    </submittedName>
</protein>
<organism evidence="13 14">
    <name type="scientific">Ancrocorticia populi</name>
    <dbReference type="NCBI Taxonomy" id="2175228"/>
    <lineage>
        <taxon>Bacteria</taxon>
        <taxon>Bacillati</taxon>
        <taxon>Actinomycetota</taxon>
        <taxon>Actinomycetes</taxon>
        <taxon>Actinomycetales</taxon>
        <taxon>Actinomycetaceae</taxon>
        <taxon>Ancrocorticia</taxon>
    </lineage>
</organism>
<reference evidence="14" key="1">
    <citation type="submission" date="2018-05" db="EMBL/GenBank/DDBJ databases">
        <authorList>
            <person name="Li Y."/>
        </authorList>
    </citation>
    <scope>NUCLEOTIDE SEQUENCE [LARGE SCALE GENOMIC DNA]</scope>
    <source>
        <strain evidence="14">sk1b4</strain>
    </source>
</reference>
<comment type="similarity">
    <text evidence="1 11">Belongs to the glycosyl hydrolase 4 family.</text>
</comment>
<dbReference type="PROSITE" id="PS01324">
    <property type="entry name" value="GLYCOSYL_HYDROL_F4"/>
    <property type="match status" value="1"/>
</dbReference>
<evidence type="ECO:0000256" key="4">
    <source>
        <dbReference type="ARBA" id="ARBA00023027"/>
    </source>
</evidence>
<dbReference type="GO" id="GO:0016616">
    <property type="term" value="F:oxidoreductase activity, acting on the CH-OH group of donors, NAD or NADP as acceptor"/>
    <property type="evidence" value="ECO:0007669"/>
    <property type="project" value="InterPro"/>
</dbReference>
<keyword evidence="9" id="KW-0533">Nickel</keyword>
<feature type="binding site" evidence="9">
    <location>
        <position position="162"/>
    </location>
    <ligand>
        <name>Mn(2+)</name>
        <dbReference type="ChEBI" id="CHEBI:29035"/>
    </ligand>
</feature>
<feature type="site" description="Increases basicity of active site Tyr" evidence="10">
    <location>
        <position position="103"/>
    </location>
</feature>
<dbReference type="GO" id="GO:0004553">
    <property type="term" value="F:hydrolase activity, hydrolyzing O-glycosyl compounds"/>
    <property type="evidence" value="ECO:0007669"/>
    <property type="project" value="InterPro"/>
</dbReference>
<dbReference type="PRINTS" id="PR00732">
    <property type="entry name" value="GLHYDRLASE4"/>
</dbReference>
<evidence type="ECO:0000256" key="1">
    <source>
        <dbReference type="ARBA" id="ARBA00010141"/>
    </source>
</evidence>
<dbReference type="Gene3D" id="3.90.110.10">
    <property type="entry name" value="Lactate dehydrogenase/glycoside hydrolase, family 4, C-terminal"/>
    <property type="match status" value="1"/>
</dbReference>
<evidence type="ECO:0000313" key="13">
    <source>
        <dbReference type="EMBL" id="PWF27665.1"/>
    </source>
</evidence>
<keyword evidence="6 11" id="KW-0326">Glycosidase</keyword>
<evidence type="ECO:0000256" key="3">
    <source>
        <dbReference type="ARBA" id="ARBA00022801"/>
    </source>
</evidence>
<dbReference type="Pfam" id="PF11975">
    <property type="entry name" value="Glyco_hydro_4C"/>
    <property type="match status" value="1"/>
</dbReference>
<dbReference type="InterPro" id="IPR019802">
    <property type="entry name" value="GlycHydrolase_4_CS"/>
</dbReference>
<sequence>MKLTIIGGGGFRVPQIVEALSRRDDLDVSELRLYDVSAERLEVMADVLEQLPIARKPRIVTGTDLREAVRGVDFVFSAMRVAGTEGRVSDELIALSHGILGQETVGPGGYAYALRTIPAALDLARAVKEEAPNAWVINFTNPAGIITQAMREVLGPRVIGICDTPIGLVRRAARALGTSESELDYDYIGLNHLGWLRSATKDGEELLPRLLEDPELLTQMEEARLIGLDWVRSLGMLPNEYLFYYYRNREAVAQIRDEAQTRGQFLSAQQGDFYQAAHSQPQEAAALWDRTHREREETYMAEAREVAGAGEREEEDLDGGYQEVALDLMTALSGGRPARMILGVANAGVIPALADSAIIEVPCTVDQRGPVAVALAPLEGAELGLVTQVKACETLVIDAVRTKDRATAWKALALHPLVDSVDAAKEMLDEYCEAIPQVAAVFEEGR</sequence>
<dbReference type="GO" id="GO:0046872">
    <property type="term" value="F:metal ion binding"/>
    <property type="evidence" value="ECO:0007669"/>
    <property type="project" value="UniProtKB-KW"/>
</dbReference>
<proteinExistence type="inferred from homology"/>
<gene>
    <name evidence="13" type="ORF">DD236_04635</name>
</gene>
<dbReference type="Gene3D" id="3.40.50.720">
    <property type="entry name" value="NAD(P)-binding Rossmann-like Domain"/>
    <property type="match status" value="1"/>
</dbReference>
<evidence type="ECO:0000256" key="8">
    <source>
        <dbReference type="PIRSR" id="PIRSR601088-2"/>
    </source>
</evidence>
<keyword evidence="9" id="KW-0408">Iron</keyword>
<dbReference type="InterPro" id="IPR036291">
    <property type="entry name" value="NAD(P)-bd_dom_sf"/>
</dbReference>
<dbReference type="RefSeq" id="WP_109093161.1">
    <property type="nucleotide sequence ID" value="NZ_CAMELQ010000031.1"/>
</dbReference>
<evidence type="ECO:0000313" key="14">
    <source>
        <dbReference type="Proteomes" id="UP000245283"/>
    </source>
</evidence>
<evidence type="ECO:0000256" key="7">
    <source>
        <dbReference type="PIRSR" id="PIRSR601088-1"/>
    </source>
</evidence>
<feature type="binding site" evidence="8">
    <location>
        <position position="87"/>
    </location>
    <ligand>
        <name>substrate</name>
    </ligand>
</feature>
<dbReference type="EMBL" id="QETB01000001">
    <property type="protein sequence ID" value="PWF27665.1"/>
    <property type="molecule type" value="Genomic_DNA"/>
</dbReference>
<dbReference type="Pfam" id="PF02056">
    <property type="entry name" value="Glyco_hydro_4"/>
    <property type="match status" value="1"/>
</dbReference>